<gene>
    <name evidence="1" type="ORF">DPMN_133303</name>
</gene>
<reference evidence="1" key="2">
    <citation type="submission" date="2020-11" db="EMBL/GenBank/DDBJ databases">
        <authorList>
            <person name="McCartney M.A."/>
            <person name="Auch B."/>
            <person name="Kono T."/>
            <person name="Mallez S."/>
            <person name="Becker A."/>
            <person name="Gohl D.M."/>
            <person name="Silverstein K.A.T."/>
            <person name="Koren S."/>
            <person name="Bechman K.B."/>
            <person name="Herman A."/>
            <person name="Abrahante J.E."/>
            <person name="Garbe J."/>
        </authorList>
    </citation>
    <scope>NUCLEOTIDE SEQUENCE</scope>
    <source>
        <strain evidence="1">Duluth1</strain>
        <tissue evidence="1">Whole animal</tissue>
    </source>
</reference>
<protein>
    <submittedName>
        <fullName evidence="1">Uncharacterized protein</fullName>
    </submittedName>
</protein>
<evidence type="ECO:0000313" key="1">
    <source>
        <dbReference type="EMBL" id="KAH3805011.1"/>
    </source>
</evidence>
<reference evidence="1" key="1">
    <citation type="journal article" date="2019" name="bioRxiv">
        <title>The Genome of the Zebra Mussel, Dreissena polymorpha: A Resource for Invasive Species Research.</title>
        <authorList>
            <person name="McCartney M.A."/>
            <person name="Auch B."/>
            <person name="Kono T."/>
            <person name="Mallez S."/>
            <person name="Zhang Y."/>
            <person name="Obille A."/>
            <person name="Becker A."/>
            <person name="Abrahante J.E."/>
            <person name="Garbe J."/>
            <person name="Badalamenti J.P."/>
            <person name="Herman A."/>
            <person name="Mangelson H."/>
            <person name="Liachko I."/>
            <person name="Sullivan S."/>
            <person name="Sone E.D."/>
            <person name="Koren S."/>
            <person name="Silverstein K.A.T."/>
            <person name="Beckman K.B."/>
            <person name="Gohl D.M."/>
        </authorList>
    </citation>
    <scope>NUCLEOTIDE SEQUENCE</scope>
    <source>
        <strain evidence="1">Duluth1</strain>
        <tissue evidence="1">Whole animal</tissue>
    </source>
</reference>
<evidence type="ECO:0000313" key="2">
    <source>
        <dbReference type="Proteomes" id="UP000828390"/>
    </source>
</evidence>
<keyword evidence="2" id="KW-1185">Reference proteome</keyword>
<accession>A0A9D4J9N1</accession>
<sequence length="50" mass="5840">MIVWRHRCIHHQISWSLLGDNGRRFFGGFRSLTFDQLKTDGSTPGSKVHR</sequence>
<dbReference type="Proteomes" id="UP000828390">
    <property type="component" value="Unassembled WGS sequence"/>
</dbReference>
<dbReference type="EMBL" id="JAIWYP010000006">
    <property type="protein sequence ID" value="KAH3805011.1"/>
    <property type="molecule type" value="Genomic_DNA"/>
</dbReference>
<name>A0A9D4J9N1_DREPO</name>
<dbReference type="AlphaFoldDB" id="A0A9D4J9N1"/>
<proteinExistence type="predicted"/>
<comment type="caution">
    <text evidence="1">The sequence shown here is derived from an EMBL/GenBank/DDBJ whole genome shotgun (WGS) entry which is preliminary data.</text>
</comment>
<organism evidence="1 2">
    <name type="scientific">Dreissena polymorpha</name>
    <name type="common">Zebra mussel</name>
    <name type="synonym">Mytilus polymorpha</name>
    <dbReference type="NCBI Taxonomy" id="45954"/>
    <lineage>
        <taxon>Eukaryota</taxon>
        <taxon>Metazoa</taxon>
        <taxon>Spiralia</taxon>
        <taxon>Lophotrochozoa</taxon>
        <taxon>Mollusca</taxon>
        <taxon>Bivalvia</taxon>
        <taxon>Autobranchia</taxon>
        <taxon>Heteroconchia</taxon>
        <taxon>Euheterodonta</taxon>
        <taxon>Imparidentia</taxon>
        <taxon>Neoheterodontei</taxon>
        <taxon>Myida</taxon>
        <taxon>Dreissenoidea</taxon>
        <taxon>Dreissenidae</taxon>
        <taxon>Dreissena</taxon>
    </lineage>
</organism>